<dbReference type="EMBL" id="AP021861">
    <property type="protein sequence ID" value="BBO34758.1"/>
    <property type="molecule type" value="Genomic_DNA"/>
</dbReference>
<organism evidence="2 3">
    <name type="scientific">Lacipirellula parvula</name>
    <dbReference type="NCBI Taxonomy" id="2650471"/>
    <lineage>
        <taxon>Bacteria</taxon>
        <taxon>Pseudomonadati</taxon>
        <taxon>Planctomycetota</taxon>
        <taxon>Planctomycetia</taxon>
        <taxon>Pirellulales</taxon>
        <taxon>Lacipirellulaceae</taxon>
        <taxon>Lacipirellula</taxon>
    </lineage>
</organism>
<dbReference type="KEGG" id="lpav:PLANPX_4370"/>
<proteinExistence type="predicted"/>
<dbReference type="AlphaFoldDB" id="A0A5K7XE47"/>
<keyword evidence="1" id="KW-0472">Membrane</keyword>
<evidence type="ECO:0000313" key="2">
    <source>
        <dbReference type="EMBL" id="BBO34758.1"/>
    </source>
</evidence>
<dbReference type="RefSeq" id="WP_152100271.1">
    <property type="nucleotide sequence ID" value="NZ_AP021861.1"/>
</dbReference>
<keyword evidence="1" id="KW-0812">Transmembrane</keyword>
<keyword evidence="3" id="KW-1185">Reference proteome</keyword>
<feature type="transmembrane region" description="Helical" evidence="1">
    <location>
        <begin position="40"/>
        <end position="60"/>
    </location>
</feature>
<keyword evidence="1" id="KW-1133">Transmembrane helix</keyword>
<protein>
    <submittedName>
        <fullName evidence="2">Uncharacterized protein</fullName>
    </submittedName>
</protein>
<reference evidence="3" key="1">
    <citation type="submission" date="2019-10" db="EMBL/GenBank/DDBJ databases">
        <title>Lacipirellula parvula gen. nov., sp. nov., representing a lineage of planctomycetes widespread in freshwater anoxic habitats, and description of the family Lacipirellulaceae.</title>
        <authorList>
            <person name="Dedysh S.N."/>
            <person name="Kulichevskaya I.S."/>
            <person name="Beletsky A.V."/>
            <person name="Rakitin A.L."/>
            <person name="Mardanov A.V."/>
            <person name="Ivanova A.A."/>
            <person name="Saltykova V.X."/>
            <person name="Rijpstra W.I.C."/>
            <person name="Sinninghe Damste J.S."/>
            <person name="Ravin N.V."/>
        </authorList>
    </citation>
    <scope>NUCLEOTIDE SEQUENCE [LARGE SCALE GENOMIC DNA]</scope>
    <source>
        <strain evidence="3">PX69</strain>
    </source>
</reference>
<accession>A0A5K7XE47</accession>
<name>A0A5K7XE47_9BACT</name>
<evidence type="ECO:0000256" key="1">
    <source>
        <dbReference type="SAM" id="Phobius"/>
    </source>
</evidence>
<evidence type="ECO:0000313" key="3">
    <source>
        <dbReference type="Proteomes" id="UP000326837"/>
    </source>
</evidence>
<gene>
    <name evidence="2" type="ORF">PLANPX_4370</name>
</gene>
<dbReference type="Proteomes" id="UP000326837">
    <property type="component" value="Chromosome"/>
</dbReference>
<sequence length="62" mass="7290">MDDETKTLLREIRDLQREQLELTRKIYSGVPPWLNWHFSLRQVLIVVTVVAVVLGTLVMVNR</sequence>